<evidence type="ECO:0000256" key="1">
    <source>
        <dbReference type="ARBA" id="ARBA00007358"/>
    </source>
</evidence>
<reference evidence="6" key="1">
    <citation type="journal article" date="2019" name="Int. J. Syst. Evol. Microbiol.">
        <title>The Global Catalogue of Microorganisms (GCM) 10K type strain sequencing project: providing services to taxonomists for standard genome sequencing and annotation.</title>
        <authorList>
            <consortium name="The Broad Institute Genomics Platform"/>
            <consortium name="The Broad Institute Genome Sequencing Center for Infectious Disease"/>
            <person name="Wu L."/>
            <person name="Ma J."/>
        </authorList>
    </citation>
    <scope>NUCLEOTIDE SEQUENCE [LARGE SCALE GENOMIC DNA]</scope>
    <source>
        <strain evidence="6">CCM 8903</strain>
    </source>
</reference>
<evidence type="ECO:0000313" key="6">
    <source>
        <dbReference type="Proteomes" id="UP001597252"/>
    </source>
</evidence>
<dbReference type="InterPro" id="IPR001670">
    <property type="entry name" value="ADH_Fe/GldA"/>
</dbReference>
<dbReference type="InterPro" id="IPR018211">
    <property type="entry name" value="ADH_Fe_CS"/>
</dbReference>
<dbReference type="Proteomes" id="UP001597252">
    <property type="component" value="Unassembled WGS sequence"/>
</dbReference>
<dbReference type="PANTHER" id="PTHR43616:SF3">
    <property type="entry name" value="HYDROXYCARBOXYLATE DEHYDROGENASE A"/>
    <property type="match status" value="1"/>
</dbReference>
<sequence length="354" mass="37338">MSITSEIRPGANRYLNHTGALAELPELLAPFKHPIIITGEKSFAAYRQFAPELDCPIYRYDGTASDEDAQRIADAAPDADCVLAIGGGRVLDTAKVTAELLAKPVITVPTLASNCAPYTPVGAIYQPNHQFKRVAYFTQAPYATVVDWDLILTTPHDYFVAGIGDTLAKWYELVGLTAGRDATLPVFTRVAKAIAQEILTTLQDYAPAALEALAADDATPAFTAVADTIIGVAGTTGGFGVADGRQAGAHAVHNGLTHIPETHDILHGSKVAYGVLVQLAYTGDAADLHAIMPFYQTVGLPTKLADLHITTDVPAKMQTIAAAAASPDESFTLIDSQVTPEAIVAAMEKIETGA</sequence>
<dbReference type="RefSeq" id="WP_125751954.1">
    <property type="nucleotide sequence ID" value="NZ_JBHTON010000055.1"/>
</dbReference>
<gene>
    <name evidence="5" type="ORF">ACFQ5J_13490</name>
</gene>
<comment type="caution">
    <text evidence="5">The sequence shown here is derived from an EMBL/GenBank/DDBJ whole genome shotgun (WGS) entry which is preliminary data.</text>
</comment>
<dbReference type="Pfam" id="PF00465">
    <property type="entry name" value="Fe-ADH"/>
    <property type="match status" value="1"/>
</dbReference>
<accession>A0ABW4E982</accession>
<dbReference type="CDD" id="cd08172">
    <property type="entry name" value="GlyDH-like"/>
    <property type="match status" value="1"/>
</dbReference>
<evidence type="ECO:0000259" key="4">
    <source>
        <dbReference type="Pfam" id="PF00465"/>
    </source>
</evidence>
<keyword evidence="6" id="KW-1185">Reference proteome</keyword>
<dbReference type="PIRSF" id="PIRSF000112">
    <property type="entry name" value="Glycerol_dehydrogenase"/>
    <property type="match status" value="1"/>
</dbReference>
<evidence type="ECO:0000256" key="3">
    <source>
        <dbReference type="ARBA" id="ARBA00023002"/>
    </source>
</evidence>
<dbReference type="PANTHER" id="PTHR43616">
    <property type="entry name" value="GLYCEROL DEHYDROGENASE"/>
    <property type="match status" value="1"/>
</dbReference>
<dbReference type="SUPFAM" id="SSF56796">
    <property type="entry name" value="Dehydroquinate synthase-like"/>
    <property type="match status" value="1"/>
</dbReference>
<dbReference type="Gene3D" id="1.20.1090.10">
    <property type="entry name" value="Dehydroquinate synthase-like - alpha domain"/>
    <property type="match status" value="1"/>
</dbReference>
<dbReference type="Gene3D" id="3.40.50.1970">
    <property type="match status" value="1"/>
</dbReference>
<comment type="similarity">
    <text evidence="1">Belongs to the iron-containing alcohol dehydrogenase family.</text>
</comment>
<keyword evidence="3" id="KW-0560">Oxidoreductase</keyword>
<evidence type="ECO:0000313" key="5">
    <source>
        <dbReference type="EMBL" id="MFD1486239.1"/>
    </source>
</evidence>
<dbReference type="InterPro" id="IPR016205">
    <property type="entry name" value="Glycerol_DH"/>
</dbReference>
<protein>
    <submittedName>
        <fullName evidence="5">Iron-containing alcohol dehydrogenase family protein</fullName>
    </submittedName>
</protein>
<evidence type="ECO:0000256" key="2">
    <source>
        <dbReference type="ARBA" id="ARBA00022723"/>
    </source>
</evidence>
<name>A0ABW4E982_9LACO</name>
<organism evidence="5 6">
    <name type="scientific">Lacticaseibacillus baoqingensis</name>
    <dbReference type="NCBI Taxonomy" id="2486013"/>
    <lineage>
        <taxon>Bacteria</taxon>
        <taxon>Bacillati</taxon>
        <taxon>Bacillota</taxon>
        <taxon>Bacilli</taxon>
        <taxon>Lactobacillales</taxon>
        <taxon>Lactobacillaceae</taxon>
        <taxon>Lacticaseibacillus</taxon>
    </lineage>
</organism>
<dbReference type="PROSITE" id="PS00913">
    <property type="entry name" value="ADH_IRON_1"/>
    <property type="match status" value="1"/>
</dbReference>
<keyword evidence="2" id="KW-0479">Metal-binding</keyword>
<proteinExistence type="inferred from homology"/>
<feature type="domain" description="Alcohol dehydrogenase iron-type/glycerol dehydrogenase GldA" evidence="4">
    <location>
        <begin position="12"/>
        <end position="147"/>
    </location>
</feature>
<dbReference type="EMBL" id="JBHTON010000055">
    <property type="protein sequence ID" value="MFD1486239.1"/>
    <property type="molecule type" value="Genomic_DNA"/>
</dbReference>